<keyword evidence="3" id="KW-1185">Reference proteome</keyword>
<dbReference type="Gene3D" id="3.30.470.10">
    <property type="match status" value="1"/>
</dbReference>
<dbReference type="GO" id="GO:0008483">
    <property type="term" value="F:transaminase activity"/>
    <property type="evidence" value="ECO:0007669"/>
    <property type="project" value="UniProtKB-KW"/>
</dbReference>
<dbReference type="InterPro" id="IPR050571">
    <property type="entry name" value="Class-IV_PLP-Dep_Aminotrnsfr"/>
</dbReference>
<organism evidence="2 3">
    <name type="scientific">Chiayiivirga flava</name>
    <dbReference type="NCBI Taxonomy" id="659595"/>
    <lineage>
        <taxon>Bacteria</taxon>
        <taxon>Pseudomonadati</taxon>
        <taxon>Pseudomonadota</taxon>
        <taxon>Gammaproteobacteria</taxon>
        <taxon>Lysobacterales</taxon>
        <taxon>Lysobacteraceae</taxon>
        <taxon>Chiayiivirga</taxon>
    </lineage>
</organism>
<dbReference type="PANTHER" id="PTHR42743">
    <property type="entry name" value="AMINO-ACID AMINOTRANSFERASE"/>
    <property type="match status" value="1"/>
</dbReference>
<dbReference type="InterPro" id="IPR043131">
    <property type="entry name" value="BCAT-like_N"/>
</dbReference>
<dbReference type="Pfam" id="PF01063">
    <property type="entry name" value="Aminotran_4"/>
    <property type="match status" value="1"/>
</dbReference>
<comment type="caution">
    <text evidence="2">The sequence shown here is derived from an EMBL/GenBank/DDBJ whole genome shotgun (WGS) entry which is preliminary data.</text>
</comment>
<dbReference type="GO" id="GO:0005829">
    <property type="term" value="C:cytosol"/>
    <property type="evidence" value="ECO:0007669"/>
    <property type="project" value="TreeGrafter"/>
</dbReference>
<dbReference type="Proteomes" id="UP000521199">
    <property type="component" value="Unassembled WGS sequence"/>
</dbReference>
<dbReference type="InterPro" id="IPR043132">
    <property type="entry name" value="BCAT-like_C"/>
</dbReference>
<evidence type="ECO:0000256" key="1">
    <source>
        <dbReference type="ARBA" id="ARBA00009320"/>
    </source>
</evidence>
<sequence length="268" mass="29078">MSTFAPRFRLDGGDATAAQLAHVARLNHGHFTSFQVRGGAVRGLDLHLARLRDATRALYATDLDPQHVRMLLRDALGGTRDAAVRITVFPSDWRLDAMPSPARVAVLVGVSPPTQRSLRPLRLCTVEHERFLPQIKHVGTFASIQLRAQARRDGFDDALFVDRHDCISEGTVWNIGFRADDRIVWPDAPQLDGVAMRLLSDGLARAGIAAQRCSVPRTLLATFDGAFVCNAGGVGHPVVAIDDIAFAVDDAFTQCLVACHDSNAAQAI</sequence>
<reference evidence="2 3" key="1">
    <citation type="submission" date="2020-08" db="EMBL/GenBank/DDBJ databases">
        <title>Genomic Encyclopedia of Type Strains, Phase IV (KMG-IV): sequencing the most valuable type-strain genomes for metagenomic binning, comparative biology and taxonomic classification.</title>
        <authorList>
            <person name="Goeker M."/>
        </authorList>
    </citation>
    <scope>NUCLEOTIDE SEQUENCE [LARGE SCALE GENOMIC DNA]</scope>
    <source>
        <strain evidence="2 3">DSM 24163</strain>
    </source>
</reference>
<dbReference type="AlphaFoldDB" id="A0A7W8FYW6"/>
<dbReference type="RefSeq" id="WP_183960105.1">
    <property type="nucleotide sequence ID" value="NZ_JACHHP010000002.1"/>
</dbReference>
<dbReference type="Gene3D" id="3.20.10.10">
    <property type="entry name" value="D-amino Acid Aminotransferase, subunit A, domain 2"/>
    <property type="match status" value="1"/>
</dbReference>
<dbReference type="InterPro" id="IPR001544">
    <property type="entry name" value="Aminotrans_IV"/>
</dbReference>
<evidence type="ECO:0000313" key="3">
    <source>
        <dbReference type="Proteomes" id="UP000521199"/>
    </source>
</evidence>
<keyword evidence="2" id="KW-0456">Lyase</keyword>
<proteinExistence type="inferred from homology"/>
<dbReference type="InterPro" id="IPR036038">
    <property type="entry name" value="Aminotransferase-like"/>
</dbReference>
<dbReference type="PANTHER" id="PTHR42743:SF2">
    <property type="entry name" value="AMINODEOXYCHORISMATE LYASE"/>
    <property type="match status" value="1"/>
</dbReference>
<dbReference type="GO" id="GO:0008696">
    <property type="term" value="F:4-amino-4-deoxychorismate lyase activity"/>
    <property type="evidence" value="ECO:0007669"/>
    <property type="project" value="TreeGrafter"/>
</dbReference>
<dbReference type="EMBL" id="JACHHP010000002">
    <property type="protein sequence ID" value="MBB5207561.1"/>
    <property type="molecule type" value="Genomic_DNA"/>
</dbReference>
<protein>
    <submittedName>
        <fullName evidence="2">Branched-subunit amino acid aminotransferase/4-amino-4-deoxychorismate lyase</fullName>
    </submittedName>
</protein>
<name>A0A7W8FYW6_9GAMM</name>
<dbReference type="SUPFAM" id="SSF56752">
    <property type="entry name" value="D-aminoacid aminotransferase-like PLP-dependent enzymes"/>
    <property type="match status" value="1"/>
</dbReference>
<keyword evidence="2" id="KW-0808">Transferase</keyword>
<dbReference type="NCBIfam" id="NF006734">
    <property type="entry name" value="PRK09266.1"/>
    <property type="match status" value="1"/>
</dbReference>
<comment type="similarity">
    <text evidence="1">Belongs to the class-IV pyridoxal-phosphate-dependent aminotransferase family.</text>
</comment>
<gene>
    <name evidence="2" type="ORF">HNQ52_001090</name>
</gene>
<keyword evidence="2" id="KW-0032">Aminotransferase</keyword>
<dbReference type="GO" id="GO:0008153">
    <property type="term" value="P:4-aminobenzoate biosynthetic process"/>
    <property type="evidence" value="ECO:0007669"/>
    <property type="project" value="TreeGrafter"/>
</dbReference>
<evidence type="ECO:0000313" key="2">
    <source>
        <dbReference type="EMBL" id="MBB5207561.1"/>
    </source>
</evidence>
<accession>A0A7W8FYW6</accession>